<gene>
    <name evidence="3" type="ORF">HMPREF9952_0013</name>
</gene>
<reference evidence="3 4" key="1">
    <citation type="submission" date="2011-07" db="EMBL/GenBank/DDBJ databases">
        <authorList>
            <person name="Harkins D.M."/>
            <person name="Madupu R."/>
            <person name="Durkin A.S."/>
            <person name="Torralba M."/>
            <person name="Methe B."/>
            <person name="Sutton G.G."/>
            <person name="Nelson K.E."/>
        </authorList>
    </citation>
    <scope>NUCLEOTIDE SEQUENCE [LARGE SCALE GENOMIC DNA]</scope>
    <source>
        <strain evidence="3 4">HK 85</strain>
    </source>
</reference>
<sequence length="127" mass="13901">MKKYLKLSAIAALSAFVLAGCAQKPNADAQLEQQAVLGLNWIQQSGEYQALAYQAFNSAKTAFDHAKVSKGKKKAVVVDLDETMLDNSAYAGWQVKTINRLMVLIGPAGLMPVNLLQFRVQWNLTTT</sequence>
<feature type="chain" id="PRO_5003385489" evidence="2">
    <location>
        <begin position="20"/>
        <end position="127"/>
    </location>
</feature>
<dbReference type="InterPro" id="IPR036412">
    <property type="entry name" value="HAD-like_sf"/>
</dbReference>
<evidence type="ECO:0000256" key="2">
    <source>
        <dbReference type="SAM" id="SignalP"/>
    </source>
</evidence>
<protein>
    <submittedName>
        <fullName evidence="3">HAD phosphatase, family IIIB domain protein</fullName>
    </submittedName>
</protein>
<evidence type="ECO:0000256" key="1">
    <source>
        <dbReference type="ARBA" id="ARBA00022729"/>
    </source>
</evidence>
<dbReference type="Gene3D" id="3.40.50.1000">
    <property type="entry name" value="HAD superfamily/HAD-like"/>
    <property type="match status" value="1"/>
</dbReference>
<proteinExistence type="predicted"/>
<evidence type="ECO:0000313" key="3">
    <source>
        <dbReference type="EMBL" id="EGV06248.1"/>
    </source>
</evidence>
<evidence type="ECO:0000313" key="4">
    <source>
        <dbReference type="Proteomes" id="UP000006235"/>
    </source>
</evidence>
<dbReference type="Proteomes" id="UP000006235">
    <property type="component" value="Unassembled WGS sequence"/>
</dbReference>
<dbReference type="Pfam" id="PF03767">
    <property type="entry name" value="Acid_phosphat_B"/>
    <property type="match status" value="1"/>
</dbReference>
<dbReference type="InterPro" id="IPR023214">
    <property type="entry name" value="HAD_sf"/>
</dbReference>
<keyword evidence="1 2" id="KW-0732">Signal</keyword>
<feature type="signal peptide" evidence="2">
    <location>
        <begin position="1"/>
        <end position="19"/>
    </location>
</feature>
<comment type="caution">
    <text evidence="3">The sequence shown here is derived from an EMBL/GenBank/DDBJ whole genome shotgun (WGS) entry which is preliminary data.</text>
</comment>
<dbReference type="PROSITE" id="PS51257">
    <property type="entry name" value="PROKAR_LIPOPROTEIN"/>
    <property type="match status" value="1"/>
</dbReference>
<dbReference type="AlphaFoldDB" id="F9Q806"/>
<name>F9Q806_9PAST</name>
<organism evidence="3 4">
    <name type="scientific">Haemophilus pittmaniae HK 85</name>
    <dbReference type="NCBI Taxonomy" id="1035188"/>
    <lineage>
        <taxon>Bacteria</taxon>
        <taxon>Pseudomonadati</taxon>
        <taxon>Pseudomonadota</taxon>
        <taxon>Gammaproteobacteria</taxon>
        <taxon>Pasteurellales</taxon>
        <taxon>Pasteurellaceae</taxon>
        <taxon>Haemophilus</taxon>
    </lineage>
</organism>
<dbReference type="STRING" id="1035188.HMPREF9952_0013"/>
<dbReference type="InterPro" id="IPR005519">
    <property type="entry name" value="Acid_phosphat_B-like"/>
</dbReference>
<dbReference type="EMBL" id="AFUV01000008">
    <property type="protein sequence ID" value="EGV06248.1"/>
    <property type="molecule type" value="Genomic_DNA"/>
</dbReference>
<accession>F9Q806</accession>
<dbReference type="SUPFAM" id="SSF56784">
    <property type="entry name" value="HAD-like"/>
    <property type="match status" value="1"/>
</dbReference>